<gene>
    <name evidence="2" type="ORF">MERR_LOCUS12257</name>
</gene>
<dbReference type="OrthoDB" id="1091133at2759"/>
<feature type="region of interest" description="Disordered" evidence="1">
    <location>
        <begin position="157"/>
        <end position="177"/>
    </location>
</feature>
<sequence length="177" mass="20583">MGHLELEKKKNEELKKIRENSKAPKNWWEDPIEGFDLAHAKEFKGNLENLKKVVTFEASKYFQSTMPHQNFYVGSSSNAPFRVDGGNFNPDLDQFNQRRMVDMSVLHNPNSVLPNHALPFGNSSHGNISERFVQEYNMNYMREYHQNQNLSFKKENISENDDHHDGHPPPGSRSDYC</sequence>
<organism evidence="2 3">
    <name type="scientific">Microthlaspi erraticum</name>
    <dbReference type="NCBI Taxonomy" id="1685480"/>
    <lineage>
        <taxon>Eukaryota</taxon>
        <taxon>Viridiplantae</taxon>
        <taxon>Streptophyta</taxon>
        <taxon>Embryophyta</taxon>
        <taxon>Tracheophyta</taxon>
        <taxon>Spermatophyta</taxon>
        <taxon>Magnoliopsida</taxon>
        <taxon>eudicotyledons</taxon>
        <taxon>Gunneridae</taxon>
        <taxon>Pentapetalae</taxon>
        <taxon>rosids</taxon>
        <taxon>malvids</taxon>
        <taxon>Brassicales</taxon>
        <taxon>Brassicaceae</taxon>
        <taxon>Coluteocarpeae</taxon>
        <taxon>Microthlaspi</taxon>
    </lineage>
</organism>
<proteinExistence type="predicted"/>
<dbReference type="AlphaFoldDB" id="A0A6D2I5R0"/>
<reference evidence="2" key="1">
    <citation type="submission" date="2020-01" db="EMBL/GenBank/DDBJ databases">
        <authorList>
            <person name="Mishra B."/>
        </authorList>
    </citation>
    <scope>NUCLEOTIDE SEQUENCE [LARGE SCALE GENOMIC DNA]</scope>
</reference>
<keyword evidence="3" id="KW-1185">Reference proteome</keyword>
<feature type="compositionally biased region" description="Basic and acidic residues" evidence="1">
    <location>
        <begin position="157"/>
        <end position="167"/>
    </location>
</feature>
<evidence type="ECO:0000313" key="3">
    <source>
        <dbReference type="Proteomes" id="UP000467841"/>
    </source>
</evidence>
<accession>A0A6D2I5R0</accession>
<dbReference type="EMBL" id="CACVBM020000965">
    <property type="protein sequence ID" value="CAA7025022.1"/>
    <property type="molecule type" value="Genomic_DNA"/>
</dbReference>
<evidence type="ECO:0008006" key="4">
    <source>
        <dbReference type="Google" id="ProtNLM"/>
    </source>
</evidence>
<comment type="caution">
    <text evidence="2">The sequence shown here is derived from an EMBL/GenBank/DDBJ whole genome shotgun (WGS) entry which is preliminary data.</text>
</comment>
<name>A0A6D2I5R0_9BRAS</name>
<evidence type="ECO:0000313" key="2">
    <source>
        <dbReference type="EMBL" id="CAA7025022.1"/>
    </source>
</evidence>
<evidence type="ECO:0000256" key="1">
    <source>
        <dbReference type="SAM" id="MobiDB-lite"/>
    </source>
</evidence>
<dbReference type="Proteomes" id="UP000467841">
    <property type="component" value="Unassembled WGS sequence"/>
</dbReference>
<protein>
    <recommendedName>
        <fullName evidence="4">MADS-box domain-containing protein</fullName>
    </recommendedName>
</protein>